<protein>
    <submittedName>
        <fullName evidence="5">Rhs family protein</fullName>
    </submittedName>
</protein>
<keyword evidence="4" id="KW-0732">Signal</keyword>
<dbReference type="NCBIfam" id="TIGR01643">
    <property type="entry name" value="YD_repeat_2x"/>
    <property type="match status" value="2"/>
</dbReference>
<dbReference type="GO" id="GO:0005576">
    <property type="term" value="C:extracellular region"/>
    <property type="evidence" value="ECO:0007669"/>
    <property type="project" value="UniProtKB-SubCell"/>
</dbReference>
<dbReference type="Pfam" id="PF03534">
    <property type="entry name" value="SpvB"/>
    <property type="match status" value="1"/>
</dbReference>
<dbReference type="HOGENOM" id="CLU_000852_0_0_6"/>
<feature type="chain" id="PRO_5003831480" evidence="4">
    <location>
        <begin position="18"/>
        <end position="2396"/>
    </location>
</feature>
<dbReference type="InterPro" id="IPR050708">
    <property type="entry name" value="T6SS_VgrG/RHS"/>
</dbReference>
<dbReference type="SUPFAM" id="SSF69318">
    <property type="entry name" value="Integrin alpha N-terminal domain"/>
    <property type="match status" value="1"/>
</dbReference>
<keyword evidence="3" id="KW-0843">Virulence</keyword>
<dbReference type="Proteomes" id="UP000006286">
    <property type="component" value="Chromosome"/>
</dbReference>
<dbReference type="InterPro" id="IPR006530">
    <property type="entry name" value="YD"/>
</dbReference>
<dbReference type="PATRIC" id="fig|930169.3.peg.1741"/>
<reference evidence="5 6" key="1">
    <citation type="journal article" date="2012" name="J. Bacteriol.">
        <title>Complete genome sequence of Alcanivorax dieselolei type strain B5.</title>
        <authorList>
            <person name="Lai Q."/>
            <person name="Li W."/>
            <person name="Shao Z."/>
        </authorList>
    </citation>
    <scope>NUCLEOTIDE SEQUENCE [LARGE SCALE GENOMIC DNA]</scope>
    <source>
        <strain evidence="6">DSM 16502 / CGMCC 1.3690 / B-5</strain>
    </source>
</reference>
<dbReference type="InterPro" id="IPR022385">
    <property type="entry name" value="Rhs_assc_core"/>
</dbReference>
<comment type="subcellular location">
    <subcellularLocation>
        <location evidence="1">Secreted</location>
    </subcellularLocation>
</comment>
<evidence type="ECO:0000256" key="4">
    <source>
        <dbReference type="SAM" id="SignalP"/>
    </source>
</evidence>
<dbReference type="InterPro" id="IPR003284">
    <property type="entry name" value="Sal_SpvB"/>
</dbReference>
<evidence type="ECO:0000256" key="3">
    <source>
        <dbReference type="ARBA" id="ARBA00023026"/>
    </source>
</evidence>
<dbReference type="InterPro" id="IPR031325">
    <property type="entry name" value="RHS_repeat"/>
</dbReference>
<organism evidence="5 6">
    <name type="scientific">Alcanivorax dieselolei (strain DSM 16502 / CGMCC 1.3690 / MCCC 1A00001 / B-5)</name>
    <name type="common">Alloalcanivorax dieselolei</name>
    <dbReference type="NCBI Taxonomy" id="930169"/>
    <lineage>
        <taxon>Bacteria</taxon>
        <taxon>Pseudomonadati</taxon>
        <taxon>Pseudomonadota</taxon>
        <taxon>Gammaproteobacteria</taxon>
        <taxon>Oceanospirillales</taxon>
        <taxon>Alcanivoracaceae</taxon>
        <taxon>Alloalcanivorax</taxon>
    </lineage>
</organism>
<gene>
    <name evidence="5" type="ordered locus">B5T_01764</name>
</gene>
<keyword evidence="6" id="KW-1185">Reference proteome</keyword>
<dbReference type="Gene3D" id="2.180.10.10">
    <property type="entry name" value="RHS repeat-associated core"/>
    <property type="match status" value="2"/>
</dbReference>
<keyword evidence="2" id="KW-0964">Secreted</keyword>
<dbReference type="GO" id="GO:0005737">
    <property type="term" value="C:cytoplasm"/>
    <property type="evidence" value="ECO:0007669"/>
    <property type="project" value="InterPro"/>
</dbReference>
<feature type="signal peptide" evidence="4">
    <location>
        <begin position="1"/>
        <end position="17"/>
    </location>
</feature>
<sequence>MGIFFALLMCMAGSASASISLNKPLYHVYYGDIDSVEYGLDGHLDILLRARQQFIMLTVGISFPVPFDSGYQDILLCGTSSGDFVPCTMTQGAAIPAQPSNLFDGLIGDLDGDGIADLFLQSKDPNINSLFLSNNSDGTLSLKDQFLKIGDHWVSGGGEVSIRDNPHDSGKVLFLDDSRYSQWNGSSFSEPRSVDLNTSLIGSSASSFSVDLGQAEFSLPIQVPKGGAGVDPSFSIHYSSGSGYGQAGMGFSIAGVSAIERCGYSFERDGAVSGVKGNNGDLLCLDGNRLILVSGQYWGNGSIYQTEAESDRKIVYSQGGFTVHEKNGDVLYYGSRADSRITGRLSGNAVGRWALDGVEDRLGYGYRVTYQPGSAGYFPKKIEYTVKDGQAGSGDAEVEFTYEPDPYGWRIAVLGKVYKVGLRLARVTSRSHGSVARQYHFRYETSQATKRSLLTRFFECDASVRCFKPIALNWKKERQPDFSKATYTRFPGSPTNEHVFEEGLHYPGFARWVDINRDKKDDYCRISGLNSTSTAPVEIICYLNNGSGSFNSQIKIDAGLVGTRLAVDTEYPVKDWNWHNWNVDPSWIDINDDGLVDLCYSTLQGGNDRLTCRLNKPNLQNAFKELITHDISRPVEKLYVGPRSWMDFNGNGKIDYCYTYLKGDKKYIRCLVQSVNGFTFSEAFTKEITDMAGYWADVNGDGLPDYCITTKTKVTCHTNHQGQSLDGGTWAKTGAHFQTDEQDWPYKGSSTRYFSALFTDFTGNGFSDFCRIYWTKEGGNDGYRASCLESLGDSWGNEIVSAFLPVHQRFDGDMESMPEATQFMDVNQDGRMDWCVENSLPTAYTDTHLTCFISTPDGFGTSPVKYRLPYLGSNIRGMRDINRGWADINGDGHDAYCALYWKSLVPRNRGMACFGPQVPEQGDLLTGVTNGFGLEYGVTYKDIADPSVYAYGDPTGSHGQVFLTKGMNVVSELEASDGIGGYNTQQYFYRNYGYYPNEFGGVGFEMLRVTSENGRKRHDIWFNQDVRNHTVGQVDHSETYYKVGGGFQLVSSEENEWQTQIYRGQGFPLQSASNIWNRSGISLRYRSLLKGSVSKEYELDGSLIKTVASSNTYKNTGDLLTQEVTTSGTGQTFTKRLVNQYLTNNLTYWILGRQSRSEATYSGSYQGQAAPAITRTSAWTYYSASQPGIGGMLKSEIVEPDLPGLRKETHYTYNAYGLTETRVEKGAGGAERSTQFTYDPTGRFVVETRNTLGHTSKATYDPVLGVKLTESDPNNVTTRWNYDSLGRPLTEISADGQSRETRIKACISNCPANAVYYTESWLASRNGTPISGPTREYTDLLGRTIETRATGFSGETIVAKTEYDANGDVTRTSEPHEQGGAVYWNQVVSRDVLGRPLVERSASGLTSNHQYNGLTTQQTVSWSDPVGGGQTTQVTVHTNDVQDRLRRVVDAANRQLTYQYDASGKLLKVVLPDQVELVNTYDALGRKVGSQDPNIGQWQYAYDDFDQIVLQQNGSGARTCSAYDELGRLISRTDDYRPSLSWVQASQAALNGCAGQTATHSWSYDASAKGVGRLALVTANNGYREEPFYDGIGRVVQVDTRFEGRQFTRSNQFDNDTGRLMQETLPHRINGPSLSVEYRYNAQGELYEIGKPGEEDYYWRANAKTVRGQIKDVYQGNGIIRKLYDHDSASGFLTQIRSKMMFDAGWNIQNEFYDFDAKGLMRKRTQQAVGNLEQMEETFAYDVVDRLVQATVANMTTPGNSFEQSIDYDVNGNILQRNDVGQYQYGESCEVGGTQYTPGPHAVTSVSGVRNSSYCYDSGGNMLSGGGKTISYTAFNKPDRIQGASATVDFVYGPDRAILKQVTTTSEKTTSKISLGGYEYLDIQKNGQTTIKERFRITGDVVVSFENGDATSPNEEHLFMDGMGSVVAVAHGLGGVTERYRYDPWGRPRKDVDWTAISDAAWFGMERAEKATSKGYTGHEMLDDVGIIHMGGRIYDPTIGRFLSADPVIKGLDQVESYNRYSYALNNPMSITDPSGYSWLSKTWKKLRNSIKKRMGIVLAVFNPQMAIAEVTSRYAGKEMARFAARNKFAGEVFGIVGMAGCGVFTGGTGAAGCLSAYQSWAAGAVAYGSGAPIEKALLAGAKSAALAYADAGVAGAIGDLRLGWAGSGLAHGARGAAFARLRGADVRSGVIGGMTEGMIGSRIKGWTEGERGSGTVLAGLVSGAVSEATGGKFMVGAATGAMGYIFNQMAHEADPTGFDSWSYDSELNSSDALLAGISLAPLAAIEGVSAWVVNGMARVLGRPSGKIGDALAQYTKNDIHHLFGRGGGAPTRLLEKYGSPEAALRKLQMSAQSIANKNYQTGSWVTVKVADTPVSIKGRVVDGIFRISSIAKKEF</sequence>
<dbReference type="Pfam" id="PF05593">
    <property type="entry name" value="RHS_repeat"/>
    <property type="match status" value="1"/>
</dbReference>
<dbReference type="eggNOG" id="COG3209">
    <property type="taxonomic scope" value="Bacteria"/>
</dbReference>
<name>K0CEL0_ALCDB</name>
<dbReference type="PANTHER" id="PTHR32305:SF15">
    <property type="entry name" value="PROTEIN RHSA-RELATED"/>
    <property type="match status" value="1"/>
</dbReference>
<dbReference type="InterPro" id="IPR028994">
    <property type="entry name" value="Integrin_alpha_N"/>
</dbReference>
<dbReference type="PANTHER" id="PTHR32305">
    <property type="match status" value="1"/>
</dbReference>
<proteinExistence type="predicted"/>
<evidence type="ECO:0000313" key="5">
    <source>
        <dbReference type="EMBL" id="AFT70041.1"/>
    </source>
</evidence>
<evidence type="ECO:0000256" key="1">
    <source>
        <dbReference type="ARBA" id="ARBA00004613"/>
    </source>
</evidence>
<evidence type="ECO:0000256" key="2">
    <source>
        <dbReference type="ARBA" id="ARBA00022525"/>
    </source>
</evidence>
<accession>K0CEL0</accession>
<dbReference type="NCBIfam" id="TIGR03696">
    <property type="entry name" value="Rhs_assc_core"/>
    <property type="match status" value="1"/>
</dbReference>
<dbReference type="STRING" id="930169.B5T_01764"/>
<evidence type="ECO:0000313" key="6">
    <source>
        <dbReference type="Proteomes" id="UP000006286"/>
    </source>
</evidence>
<dbReference type="KEGG" id="adi:B5T_01764"/>
<dbReference type="EMBL" id="CP003466">
    <property type="protein sequence ID" value="AFT70041.1"/>
    <property type="molecule type" value="Genomic_DNA"/>
</dbReference>